<accession>A0A6J4SR45</accession>
<dbReference type="AlphaFoldDB" id="A0A6J4SR45"/>
<name>A0A6J4SR45_9ACTN</name>
<protein>
    <submittedName>
        <fullName evidence="1">Uncharacterized protein</fullName>
    </submittedName>
</protein>
<organism evidence="1">
    <name type="scientific">uncultured Solirubrobacterales bacterium</name>
    <dbReference type="NCBI Taxonomy" id="768556"/>
    <lineage>
        <taxon>Bacteria</taxon>
        <taxon>Bacillati</taxon>
        <taxon>Actinomycetota</taxon>
        <taxon>Thermoleophilia</taxon>
        <taxon>Solirubrobacterales</taxon>
        <taxon>environmental samples</taxon>
    </lineage>
</organism>
<gene>
    <name evidence="1" type="ORF">AVDCRST_MAG45-1432</name>
</gene>
<proteinExistence type="predicted"/>
<dbReference type="EMBL" id="CADCVU010000120">
    <property type="protein sequence ID" value="CAA9503045.1"/>
    <property type="molecule type" value="Genomic_DNA"/>
</dbReference>
<sequence>MHRIGKTTAEHMLLEQSVTANDLGGEALAGGSASIVPGAMEV</sequence>
<reference evidence="1" key="1">
    <citation type="submission" date="2020-02" db="EMBL/GenBank/DDBJ databases">
        <authorList>
            <person name="Meier V. D."/>
        </authorList>
    </citation>
    <scope>NUCLEOTIDE SEQUENCE</scope>
    <source>
        <strain evidence="1">AVDCRST_MAG45</strain>
    </source>
</reference>
<evidence type="ECO:0000313" key="1">
    <source>
        <dbReference type="EMBL" id="CAA9503045.1"/>
    </source>
</evidence>